<dbReference type="GO" id="GO:0005737">
    <property type="term" value="C:cytoplasm"/>
    <property type="evidence" value="ECO:0007669"/>
    <property type="project" value="TreeGrafter"/>
</dbReference>
<comment type="similarity">
    <text evidence="1">Belongs to the protein kinase superfamily. CMGC Ser/Thr protein kinase family. CDC2/CDKX subfamily.</text>
</comment>
<dbReference type="Pfam" id="PF00069">
    <property type="entry name" value="Pkinase"/>
    <property type="match status" value="1"/>
</dbReference>
<dbReference type="InterPro" id="IPR036529">
    <property type="entry name" value="KIX_dom_sf"/>
</dbReference>
<dbReference type="GO" id="GO:0030332">
    <property type="term" value="F:cyclin binding"/>
    <property type="evidence" value="ECO:0007669"/>
    <property type="project" value="TreeGrafter"/>
</dbReference>
<dbReference type="GO" id="GO:0010389">
    <property type="term" value="P:regulation of G2/M transition of mitotic cell cycle"/>
    <property type="evidence" value="ECO:0007669"/>
    <property type="project" value="TreeGrafter"/>
</dbReference>
<dbReference type="GO" id="GO:0005524">
    <property type="term" value="F:ATP binding"/>
    <property type="evidence" value="ECO:0007669"/>
    <property type="project" value="UniProtKB-KW"/>
</dbReference>
<dbReference type="GO" id="GO:0000082">
    <property type="term" value="P:G1/S transition of mitotic cell cycle"/>
    <property type="evidence" value="ECO:0007669"/>
    <property type="project" value="TreeGrafter"/>
</dbReference>
<dbReference type="GO" id="GO:0004693">
    <property type="term" value="F:cyclin-dependent protein serine/threonine kinase activity"/>
    <property type="evidence" value="ECO:0007669"/>
    <property type="project" value="UniProtKB-EC"/>
</dbReference>
<dbReference type="GO" id="GO:0007165">
    <property type="term" value="P:signal transduction"/>
    <property type="evidence" value="ECO:0007669"/>
    <property type="project" value="TreeGrafter"/>
</dbReference>
<evidence type="ECO:0000313" key="9">
    <source>
        <dbReference type="EMBL" id="CAF9912757.1"/>
    </source>
</evidence>
<accession>A0A8H3I2P5</accession>
<dbReference type="GO" id="GO:0005634">
    <property type="term" value="C:nucleus"/>
    <property type="evidence" value="ECO:0007669"/>
    <property type="project" value="TreeGrafter"/>
</dbReference>
<evidence type="ECO:0000256" key="2">
    <source>
        <dbReference type="ARBA" id="ARBA00012425"/>
    </source>
</evidence>
<name>A0A8H3I2P5_9LECA</name>
<sequence length="375" mass="41844">MQVSFFDKDIAQTQAESRLIEKDIYRDAQSKEDYYQRCKFWIDQHQHLITPVDEVSSPPPSTPEDSSPQIGQTIGPFTKCTHHATGLFSIVYKQIKDDPFKSLAIKVTVPSQTHPPHNPKREARILTAAAHSNIISLLTTHTLSSQFLLVFSFQPFDLDTVLRQGFPLKAMSARNILEGLFSALAHIHSKGIIHRDIKPANILLNTPLGPSFLADFGIAWSPDDLASEPPDQKITDVGTTCYRPPELLFGHKAYGPEIDLWAAGCVVAECVRRGFDGFDEPNVKSREAEWTLFDAGEVGSELALVKSIFETLGTPTDETWPVSNFSTSYETIFVYMNMQPMLTVTSGSQNLSRLEQNVLPRLPTQIMERSPSPSL</sequence>
<evidence type="ECO:0000256" key="5">
    <source>
        <dbReference type="ARBA" id="ARBA00023242"/>
    </source>
</evidence>
<dbReference type="GO" id="GO:0003712">
    <property type="term" value="F:transcription coregulator activity"/>
    <property type="evidence" value="ECO:0007669"/>
    <property type="project" value="InterPro"/>
</dbReference>
<keyword evidence="5" id="KW-0539">Nucleus</keyword>
<evidence type="ECO:0000256" key="7">
    <source>
        <dbReference type="ARBA" id="ARBA00048367"/>
    </source>
</evidence>
<evidence type="ECO:0000256" key="6">
    <source>
        <dbReference type="ARBA" id="ARBA00047811"/>
    </source>
</evidence>
<dbReference type="PROSITE" id="PS50011">
    <property type="entry name" value="PROTEIN_KINASE_DOM"/>
    <property type="match status" value="1"/>
</dbReference>
<dbReference type="Gene3D" id="3.30.200.20">
    <property type="entry name" value="Phosphorylase Kinase, domain 1"/>
    <property type="match status" value="1"/>
</dbReference>
<dbReference type="PROSITE" id="PS00108">
    <property type="entry name" value="PROTEIN_KINASE_ST"/>
    <property type="match status" value="1"/>
</dbReference>
<gene>
    <name evidence="9" type="ORF">ALECFALPRED_008297</name>
</gene>
<organism evidence="9 10">
    <name type="scientific">Alectoria fallacina</name>
    <dbReference type="NCBI Taxonomy" id="1903189"/>
    <lineage>
        <taxon>Eukaryota</taxon>
        <taxon>Fungi</taxon>
        <taxon>Dikarya</taxon>
        <taxon>Ascomycota</taxon>
        <taxon>Pezizomycotina</taxon>
        <taxon>Lecanoromycetes</taxon>
        <taxon>OSLEUM clade</taxon>
        <taxon>Lecanoromycetidae</taxon>
        <taxon>Lecanorales</taxon>
        <taxon>Lecanorineae</taxon>
        <taxon>Parmeliaceae</taxon>
        <taxon>Alectoria</taxon>
    </lineage>
</organism>
<comment type="caution">
    <text evidence="9">The sequence shown here is derived from an EMBL/GenBank/DDBJ whole genome shotgun (WGS) entry which is preliminary data.</text>
</comment>
<dbReference type="EMBL" id="CAJPDR010000057">
    <property type="protein sequence ID" value="CAF9912757.1"/>
    <property type="molecule type" value="Genomic_DNA"/>
</dbReference>
<evidence type="ECO:0000256" key="3">
    <source>
        <dbReference type="ARBA" id="ARBA00022741"/>
    </source>
</evidence>
<dbReference type="SUPFAM" id="SSF56112">
    <property type="entry name" value="Protein kinase-like (PK-like)"/>
    <property type="match status" value="1"/>
</dbReference>
<keyword evidence="10" id="KW-1185">Reference proteome</keyword>
<evidence type="ECO:0000256" key="4">
    <source>
        <dbReference type="ARBA" id="ARBA00022840"/>
    </source>
</evidence>
<evidence type="ECO:0000256" key="1">
    <source>
        <dbReference type="ARBA" id="ARBA00006485"/>
    </source>
</evidence>
<keyword evidence="4" id="KW-0067">ATP-binding</keyword>
<dbReference type="InterPro" id="IPR011009">
    <property type="entry name" value="Kinase-like_dom_sf"/>
</dbReference>
<dbReference type="InterPro" id="IPR050108">
    <property type="entry name" value="CDK"/>
</dbReference>
<dbReference type="InterPro" id="IPR008271">
    <property type="entry name" value="Ser/Thr_kinase_AS"/>
</dbReference>
<dbReference type="PANTHER" id="PTHR24056:SF576">
    <property type="entry name" value="SERINE_THREONINE-PROTEIN KINASE CSK1"/>
    <property type="match status" value="1"/>
</dbReference>
<dbReference type="SUPFAM" id="SSF47040">
    <property type="entry name" value="Kix domain of CBP (creb binding protein)"/>
    <property type="match status" value="1"/>
</dbReference>
<dbReference type="OrthoDB" id="413582at2759"/>
<dbReference type="GO" id="GO:0000307">
    <property type="term" value="C:cyclin-dependent protein kinase holoenzyme complex"/>
    <property type="evidence" value="ECO:0007669"/>
    <property type="project" value="TreeGrafter"/>
</dbReference>
<dbReference type="Proteomes" id="UP000664203">
    <property type="component" value="Unassembled WGS sequence"/>
</dbReference>
<feature type="domain" description="Protein kinase" evidence="8">
    <location>
        <begin position="77"/>
        <end position="375"/>
    </location>
</feature>
<evidence type="ECO:0000259" key="8">
    <source>
        <dbReference type="PROSITE" id="PS50011"/>
    </source>
</evidence>
<comment type="catalytic activity">
    <reaction evidence="7">
        <text>L-seryl-[protein] + ATP = O-phospho-L-seryl-[protein] + ADP + H(+)</text>
        <dbReference type="Rhea" id="RHEA:17989"/>
        <dbReference type="Rhea" id="RHEA-COMP:9863"/>
        <dbReference type="Rhea" id="RHEA-COMP:11604"/>
        <dbReference type="ChEBI" id="CHEBI:15378"/>
        <dbReference type="ChEBI" id="CHEBI:29999"/>
        <dbReference type="ChEBI" id="CHEBI:30616"/>
        <dbReference type="ChEBI" id="CHEBI:83421"/>
        <dbReference type="ChEBI" id="CHEBI:456216"/>
        <dbReference type="EC" id="2.7.11.22"/>
    </reaction>
</comment>
<dbReference type="EC" id="2.7.11.22" evidence="2"/>
<dbReference type="SMART" id="SM00220">
    <property type="entry name" value="S_TKc"/>
    <property type="match status" value="1"/>
</dbReference>
<evidence type="ECO:0000313" key="10">
    <source>
        <dbReference type="Proteomes" id="UP000664203"/>
    </source>
</evidence>
<keyword evidence="3" id="KW-0547">Nucleotide-binding</keyword>
<protein>
    <recommendedName>
        <fullName evidence="2">cyclin-dependent kinase</fullName>
        <ecNumber evidence="2">2.7.11.22</ecNumber>
    </recommendedName>
</protein>
<proteinExistence type="inferred from homology"/>
<dbReference type="InterPro" id="IPR000719">
    <property type="entry name" value="Prot_kinase_dom"/>
</dbReference>
<dbReference type="AlphaFoldDB" id="A0A8H3I2P5"/>
<comment type="catalytic activity">
    <reaction evidence="6">
        <text>L-threonyl-[protein] + ATP = O-phospho-L-threonyl-[protein] + ADP + H(+)</text>
        <dbReference type="Rhea" id="RHEA:46608"/>
        <dbReference type="Rhea" id="RHEA-COMP:11060"/>
        <dbReference type="Rhea" id="RHEA-COMP:11605"/>
        <dbReference type="ChEBI" id="CHEBI:15378"/>
        <dbReference type="ChEBI" id="CHEBI:30013"/>
        <dbReference type="ChEBI" id="CHEBI:30616"/>
        <dbReference type="ChEBI" id="CHEBI:61977"/>
        <dbReference type="ChEBI" id="CHEBI:456216"/>
        <dbReference type="EC" id="2.7.11.22"/>
    </reaction>
</comment>
<reference evidence="9" key="1">
    <citation type="submission" date="2021-03" db="EMBL/GenBank/DDBJ databases">
        <authorList>
            <person name="Tagirdzhanova G."/>
        </authorList>
    </citation>
    <scope>NUCLEOTIDE SEQUENCE</scope>
</reference>
<dbReference type="Gene3D" id="1.10.510.10">
    <property type="entry name" value="Transferase(Phosphotransferase) domain 1"/>
    <property type="match status" value="1"/>
</dbReference>
<dbReference type="GO" id="GO:0006355">
    <property type="term" value="P:regulation of DNA-templated transcription"/>
    <property type="evidence" value="ECO:0007669"/>
    <property type="project" value="InterPro"/>
</dbReference>
<dbReference type="PANTHER" id="PTHR24056">
    <property type="entry name" value="CELL DIVISION PROTEIN KINASE"/>
    <property type="match status" value="1"/>
</dbReference>